<proteinExistence type="predicted"/>
<dbReference type="InterPro" id="IPR009305">
    <property type="entry name" value="Mpo1-like"/>
</dbReference>
<name>A0A061AN83_CYBFA</name>
<reference evidence="2" key="1">
    <citation type="journal article" date="2014" name="Genome Announc.">
        <title>Genome sequence of the yeast Cyberlindnera fabianii (Hansenula fabianii).</title>
        <authorList>
            <person name="Freel K.C."/>
            <person name="Sarilar V."/>
            <person name="Neuveglise C."/>
            <person name="Devillers H."/>
            <person name="Friedrich A."/>
            <person name="Schacherer J."/>
        </authorList>
    </citation>
    <scope>NUCLEOTIDE SEQUENCE</scope>
    <source>
        <strain evidence="2">YJS4271</strain>
    </source>
</reference>
<evidence type="ECO:0000313" key="2">
    <source>
        <dbReference type="EMBL" id="CDR36823.1"/>
    </source>
</evidence>
<accession>A0A061AN83</accession>
<feature type="transmembrane region" description="Helical" evidence="1">
    <location>
        <begin position="100"/>
        <end position="123"/>
    </location>
</feature>
<dbReference type="OrthoDB" id="2124888at2759"/>
<dbReference type="PANTHER" id="PTHR28026:SF9">
    <property type="entry name" value="2-HYDROXY-PALMITIC ACID DIOXYGENASE MPO1"/>
    <property type="match status" value="1"/>
</dbReference>
<gene>
    <name evidence="2" type="ORF">CYFA0S_01e04786g</name>
</gene>
<keyword evidence="1" id="KW-0472">Membrane</keyword>
<organism evidence="2">
    <name type="scientific">Cyberlindnera fabianii</name>
    <name type="common">Yeast</name>
    <name type="synonym">Hansenula fabianii</name>
    <dbReference type="NCBI Taxonomy" id="36022"/>
    <lineage>
        <taxon>Eukaryota</taxon>
        <taxon>Fungi</taxon>
        <taxon>Dikarya</taxon>
        <taxon>Ascomycota</taxon>
        <taxon>Saccharomycotina</taxon>
        <taxon>Saccharomycetes</taxon>
        <taxon>Phaffomycetales</taxon>
        <taxon>Phaffomycetaceae</taxon>
        <taxon>Cyberlindnera</taxon>
    </lineage>
</organism>
<dbReference type="VEuPathDB" id="FungiDB:BON22_0629"/>
<keyword evidence="1" id="KW-0812">Transmembrane</keyword>
<dbReference type="PANTHER" id="PTHR28026">
    <property type="entry name" value="DUF962 DOMAIN PROTEIN (AFU_ORTHOLOGUE AFUA_8G05310)"/>
    <property type="match status" value="1"/>
</dbReference>
<feature type="transmembrane region" description="Helical" evidence="1">
    <location>
        <begin position="21"/>
        <end position="43"/>
    </location>
</feature>
<dbReference type="GO" id="GO:0016020">
    <property type="term" value="C:membrane"/>
    <property type="evidence" value="ECO:0007669"/>
    <property type="project" value="GOC"/>
</dbReference>
<dbReference type="GO" id="GO:0005783">
    <property type="term" value="C:endoplasmic reticulum"/>
    <property type="evidence" value="ECO:0007669"/>
    <property type="project" value="TreeGrafter"/>
</dbReference>
<dbReference type="GO" id="GO:0046521">
    <property type="term" value="P:sphingoid catabolic process"/>
    <property type="evidence" value="ECO:0007669"/>
    <property type="project" value="TreeGrafter"/>
</dbReference>
<evidence type="ECO:0000256" key="1">
    <source>
        <dbReference type="SAM" id="Phobius"/>
    </source>
</evidence>
<feature type="transmembrane region" description="Helical" evidence="1">
    <location>
        <begin position="135"/>
        <end position="155"/>
    </location>
</feature>
<sequence>MSDILNLEKQLVFYRSYHYNTVNVLIHSVFVPTILFTSIGILTPIKLSKDANPFFNLATLMTIGYAGFYLLLDVTAGLITTPILYLFLKTNVDGTQYVDGWFGYMVWIFIIAWIVQFIGHGVFEKRAPALLDNLVQALVLAPYFVLFEGLFLIGWRKDLKQRIDTNAASNIALWKEKKSVK</sequence>
<dbReference type="Pfam" id="PF06127">
    <property type="entry name" value="Mpo1-like"/>
    <property type="match status" value="1"/>
</dbReference>
<dbReference type="AlphaFoldDB" id="A0A061AN83"/>
<protein>
    <submittedName>
        <fullName evidence="2">CYFA0S01e04786g1_1</fullName>
    </submittedName>
</protein>
<dbReference type="PhylomeDB" id="A0A061AN83"/>
<feature type="transmembrane region" description="Helical" evidence="1">
    <location>
        <begin position="63"/>
        <end position="88"/>
    </location>
</feature>
<dbReference type="EMBL" id="LK052886">
    <property type="protein sequence ID" value="CDR36823.1"/>
    <property type="molecule type" value="Genomic_DNA"/>
</dbReference>
<keyword evidence="1" id="KW-1133">Transmembrane helix</keyword>